<dbReference type="Gene3D" id="3.30.70.2220">
    <property type="entry name" value="CRISPR-Cas system, Cmr2 subunit, D1 domain, cysteine cluster"/>
    <property type="match status" value="1"/>
</dbReference>
<name>A0ABX3IJC1_9BACT</name>
<dbReference type="Pfam" id="PF12469">
    <property type="entry name" value="Cmr2_N"/>
    <property type="match status" value="1"/>
</dbReference>
<accession>A0ABX3IJC1</accession>
<dbReference type="InterPro" id="IPR043128">
    <property type="entry name" value="Rev_trsase/Diguanyl_cyclase"/>
</dbReference>
<sequence length="574" mass="67234">MKKYLFLFTIGPVQSFIAQARKTHDLWAGSKILSDLIEYAIYALEEKVKTCKIIFPHKEIKSKPNRFIAIIESDDPKGIGMDIENKVKDQLKKLSFDIVKKYANFDISEIFFEQIENFLEIYWVILPYEESDYSELYGKIEGYLGSIKNIKRFRQNSLDCVESYRKCSVCGQREALFYRKSDKKPRNISFQAQEINEFRLNQGESLCGICFIKRFYKTKSSSFSSTAKIASLSWVEKLTQVEIKEYKDFFKNFGEELFFDENLRKEHLIKYDHYKDDENLEKAKKYLNNLYKKYGVPSKYYAIVMLDGDSMGKWLSGEFLSDKSHLRDFHLELSKKLGEYTDKTKEIIEGKGELVYAGGDDVLSFVNIDHLLFVMKNLRDFFPKFEEIKNVKNRNKSSASMGVVIAHYKMPLSEVIKWARKMEKEAKEDKKDKNKKDKKDKKDAFAIAVLKRSGEIHKIKYKWYLNGKSTVDIIKSIVKSIIDKNFSSTFTKVLADELRRFKYDVNEKFIKSECKRLLKRASNPNEVSLKSNEIEELSDKLLDLFVESYSLQNFISTLNIINFLSKEVGELNDN</sequence>
<dbReference type="NCBIfam" id="TIGR02577">
    <property type="entry name" value="cas_TM1794_Cmr2"/>
    <property type="match status" value="1"/>
</dbReference>
<reference evidence="4 5" key="1">
    <citation type="submission" date="2015-06" db="EMBL/GenBank/DDBJ databases">
        <title>Genome sequencing of Thermotogales isolates from hydrothermal vents.</title>
        <authorList>
            <person name="Haverkamp T.H."/>
            <person name="Kublanov I.V."/>
            <person name="Nesbo C.L."/>
        </authorList>
    </citation>
    <scope>NUCLEOTIDE SEQUENCE [LARGE SCALE GENOMIC DNA]</scope>
    <source>
        <strain evidence="5">ik275mar</strain>
    </source>
</reference>
<evidence type="ECO:0000256" key="1">
    <source>
        <dbReference type="ARBA" id="ARBA00022741"/>
    </source>
</evidence>
<comment type="caution">
    <text evidence="4">The sequence shown here is derived from an EMBL/GenBank/DDBJ whole genome shotgun (WGS) entry which is preliminary data.</text>
</comment>
<dbReference type="InterPro" id="IPR024615">
    <property type="entry name" value="CRISPR-assoc_Cmr2_N"/>
</dbReference>
<evidence type="ECO:0000313" key="5">
    <source>
        <dbReference type="Proteomes" id="UP000242616"/>
    </source>
</evidence>
<dbReference type="Pfam" id="PF22335">
    <property type="entry name" value="Cas10-Cmr2_palm2"/>
    <property type="match status" value="1"/>
</dbReference>
<gene>
    <name evidence="4" type="ORF">XJ44_04195</name>
</gene>
<dbReference type="RefSeq" id="WP_077198173.1">
    <property type="nucleotide sequence ID" value="NZ_LBFC01000016.1"/>
</dbReference>
<evidence type="ECO:0000256" key="2">
    <source>
        <dbReference type="ARBA" id="ARBA00023118"/>
    </source>
</evidence>
<dbReference type="Gene3D" id="3.30.70.270">
    <property type="match status" value="1"/>
</dbReference>
<keyword evidence="1" id="KW-0547">Nucleotide-binding</keyword>
<feature type="domain" description="GGDEF" evidence="3">
    <location>
        <begin position="299"/>
        <end position="441"/>
    </location>
</feature>
<dbReference type="InterPro" id="IPR000160">
    <property type="entry name" value="GGDEF_dom"/>
</dbReference>
<dbReference type="InterPro" id="IPR054767">
    <property type="entry name" value="Cas10-Cmr2_palm2"/>
</dbReference>
<dbReference type="InterPro" id="IPR038242">
    <property type="entry name" value="Cmr2_N"/>
</dbReference>
<evidence type="ECO:0000259" key="3">
    <source>
        <dbReference type="PROSITE" id="PS50887"/>
    </source>
</evidence>
<keyword evidence="5" id="KW-1185">Reference proteome</keyword>
<keyword evidence="2" id="KW-0051">Antiviral defense</keyword>
<proteinExistence type="predicted"/>
<dbReference type="InterPro" id="IPR013407">
    <property type="entry name" value="CRISPR-assoc_prot_Cmr2"/>
</dbReference>
<dbReference type="EMBL" id="LBFC01000016">
    <property type="protein sequence ID" value="ONN27394.1"/>
    <property type="molecule type" value="Genomic_DNA"/>
</dbReference>
<dbReference type="PROSITE" id="PS50887">
    <property type="entry name" value="GGDEF"/>
    <property type="match status" value="1"/>
</dbReference>
<evidence type="ECO:0000313" key="4">
    <source>
        <dbReference type="EMBL" id="ONN27394.1"/>
    </source>
</evidence>
<organism evidence="4 5">
    <name type="scientific">Thermosipho affectus</name>
    <dbReference type="NCBI Taxonomy" id="660294"/>
    <lineage>
        <taxon>Bacteria</taxon>
        <taxon>Thermotogati</taxon>
        <taxon>Thermotogota</taxon>
        <taxon>Thermotogae</taxon>
        <taxon>Thermotogales</taxon>
        <taxon>Fervidobacteriaceae</taxon>
        <taxon>Thermosipho</taxon>
    </lineage>
</organism>
<dbReference type="Proteomes" id="UP000242616">
    <property type="component" value="Unassembled WGS sequence"/>
</dbReference>
<protein>
    <recommendedName>
        <fullName evidence="3">GGDEF domain-containing protein</fullName>
    </recommendedName>
</protein>